<dbReference type="AlphaFoldDB" id="A0A0H3ZT28"/>
<protein>
    <submittedName>
        <fullName evidence="1">Phage protein</fullName>
    </submittedName>
</protein>
<proteinExistence type="predicted"/>
<organism evidence="1">
    <name type="scientific">Vibrio cyclitrophicus</name>
    <dbReference type="NCBI Taxonomy" id="47951"/>
    <lineage>
        <taxon>Bacteria</taxon>
        <taxon>Pseudomonadati</taxon>
        <taxon>Pseudomonadota</taxon>
        <taxon>Gammaproteobacteria</taxon>
        <taxon>Vibrionales</taxon>
        <taxon>Vibrionaceae</taxon>
        <taxon>Vibrio</taxon>
    </lineage>
</organism>
<reference evidence="1" key="1">
    <citation type="journal article" date="2015" name="MBio">
        <title>Eco-Evolutionary Dynamics of Episomes among Ecologically Cohesive Bacterial Populations.</title>
        <authorList>
            <person name="Xue H."/>
            <person name="Cordero O.X."/>
            <person name="Camas F.M."/>
            <person name="Trimble W."/>
            <person name="Meyer F."/>
            <person name="Guglielmini J."/>
            <person name="Rocha E.P."/>
            <person name="Polz M.F."/>
        </authorList>
    </citation>
    <scope>NUCLEOTIDE SEQUENCE</scope>
    <source>
        <strain evidence="1">FF_61</strain>
    </source>
</reference>
<accession>A0A0H3ZT28</accession>
<name>A0A0H3ZT28_9VIBR</name>
<evidence type="ECO:0000313" key="1">
    <source>
        <dbReference type="EMBL" id="AKN37049.1"/>
    </source>
</evidence>
<dbReference type="EMBL" id="KP795522">
    <property type="protein sequence ID" value="AKN37049.1"/>
    <property type="molecule type" value="Genomic_DNA"/>
</dbReference>
<sequence>MKSKALAKVKETFNIFNDGRKFHPASRQKWQLKALTDVINHGSTKELIKLGEAVGYWGHGIRELTGKLNPSEIEVVINGESSVVVKSNPIVRTASLTIDEHGNVTHEQEFLDNADGRAAYEAYQQGVGGFSWCFGGDDLPSGRVARKFFGFDWVRQPNFIPKHRLQGLMSSVGGQGDTDAMLLSSFTGAGYSEVEAQSRIDAFNAPQVETDTLSELALSALEERESKREQLLSSVIDNSLFFVTPSQKDALLRCAPEDKSELDALFSAMQNTDTSKYPVGKQLDVGQSVGHEEEINFRFYG</sequence>